<feature type="transmembrane region" description="Helical" evidence="7">
    <location>
        <begin position="21"/>
        <end position="43"/>
    </location>
</feature>
<feature type="domain" description="ABC3 transporter permease C-terminal" evidence="8">
    <location>
        <begin position="273"/>
        <end position="391"/>
    </location>
</feature>
<keyword evidence="6 7" id="KW-0472">Membrane</keyword>
<evidence type="ECO:0000256" key="6">
    <source>
        <dbReference type="ARBA" id="ARBA00023136"/>
    </source>
</evidence>
<dbReference type="Proteomes" id="UP000070687">
    <property type="component" value="Unassembled WGS sequence"/>
</dbReference>
<feature type="transmembrane region" description="Helical" evidence="7">
    <location>
        <begin position="362"/>
        <end position="385"/>
    </location>
</feature>
<sequence>MRTITLKRLPLENIKRKPLRTSALIVVAACLSAIFFGGSLLSMNLAQGLNSMRERMGADIMVIPQGTHTKAEALLTNGGSSTFYFTNNIEDLVRRSPGVQKASAQTYISSLSAGCCAEKLQIIGFDPDSDFVIGPWIYSQHKKTLQKGEMIAGANVLVSYMHTVRLFGHQWPVVAQLAKTGTSIDNSVFVRRESVPQVVEYSTKVHHTAIPKEYAKKAISAVLVKISKGYSAKQVAENIRKTTRIPSIGIVFPGGITATTQANLGVVTRTLTLVIAAFWIVGMLVLIAVFATSVNERKKEFASLRILGVNRTMLLSIVAHESAILGFVGGVIGVAFASLILFPYSSLIAQQVQLPYLEVTALPVIVLMTVSVMLATMVVIVASVLTTWRIAIRETYVTLRAGE</sequence>
<proteinExistence type="predicted"/>
<evidence type="ECO:0000256" key="4">
    <source>
        <dbReference type="ARBA" id="ARBA00022692"/>
    </source>
</evidence>
<evidence type="ECO:0000313" key="10">
    <source>
        <dbReference type="Proteomes" id="UP000070687"/>
    </source>
</evidence>
<evidence type="ECO:0000256" key="5">
    <source>
        <dbReference type="ARBA" id="ARBA00022989"/>
    </source>
</evidence>
<dbReference type="PANTHER" id="PTHR43738">
    <property type="entry name" value="ABC TRANSPORTER, MEMBRANE PROTEIN"/>
    <property type="match status" value="1"/>
</dbReference>
<dbReference type="OrthoDB" id="6313at2"/>
<evidence type="ECO:0000256" key="1">
    <source>
        <dbReference type="ARBA" id="ARBA00004651"/>
    </source>
</evidence>
<dbReference type="PATRIC" id="fig|2702.100.peg.1424"/>
<evidence type="ECO:0000256" key="3">
    <source>
        <dbReference type="ARBA" id="ARBA00022475"/>
    </source>
</evidence>
<keyword evidence="2" id="KW-0813">Transport</keyword>
<dbReference type="AlphaFoldDB" id="A0A133NNL1"/>
<dbReference type="GO" id="GO:0005886">
    <property type="term" value="C:plasma membrane"/>
    <property type="evidence" value="ECO:0007669"/>
    <property type="project" value="UniProtKB-SubCell"/>
</dbReference>
<dbReference type="RefSeq" id="WP_016637210.1">
    <property type="nucleotide sequence ID" value="NZ_KQ956883.1"/>
</dbReference>
<keyword evidence="4 7" id="KW-0812">Transmembrane</keyword>
<feature type="transmembrane region" description="Helical" evidence="7">
    <location>
        <begin position="313"/>
        <end position="342"/>
    </location>
</feature>
<dbReference type="InterPro" id="IPR003838">
    <property type="entry name" value="ABC3_permease_C"/>
</dbReference>
<dbReference type="Pfam" id="PF02687">
    <property type="entry name" value="FtsX"/>
    <property type="match status" value="1"/>
</dbReference>
<keyword evidence="3" id="KW-1003">Cell membrane</keyword>
<evidence type="ECO:0000313" key="9">
    <source>
        <dbReference type="EMBL" id="KXA17867.1"/>
    </source>
</evidence>
<accession>A0A133NNL1</accession>
<dbReference type="EMBL" id="LRQB01000106">
    <property type="protein sequence ID" value="KXA17867.1"/>
    <property type="molecule type" value="Genomic_DNA"/>
</dbReference>
<evidence type="ECO:0000256" key="7">
    <source>
        <dbReference type="SAM" id="Phobius"/>
    </source>
</evidence>
<feature type="transmembrane region" description="Helical" evidence="7">
    <location>
        <begin position="271"/>
        <end position="292"/>
    </location>
</feature>
<protein>
    <submittedName>
        <fullName evidence="9">Efflux ABC transporter, permease protein</fullName>
    </submittedName>
</protein>
<evidence type="ECO:0000256" key="2">
    <source>
        <dbReference type="ARBA" id="ARBA00022448"/>
    </source>
</evidence>
<keyword evidence="5 7" id="KW-1133">Transmembrane helix</keyword>
<comment type="caution">
    <text evidence="9">The sequence shown here is derived from an EMBL/GenBank/DDBJ whole genome shotgun (WGS) entry which is preliminary data.</text>
</comment>
<gene>
    <name evidence="9" type="ORF">HMPREF3208_01435</name>
</gene>
<name>A0A133NNL1_GARVA</name>
<comment type="subcellular location">
    <subcellularLocation>
        <location evidence="1">Cell membrane</location>
        <topology evidence="1">Multi-pass membrane protein</topology>
    </subcellularLocation>
</comment>
<reference evidence="9 10" key="1">
    <citation type="submission" date="2016-01" db="EMBL/GenBank/DDBJ databases">
        <authorList>
            <person name="Oliw E.H."/>
        </authorList>
    </citation>
    <scope>NUCLEOTIDE SEQUENCE [LARGE SCALE GENOMIC DNA]</scope>
    <source>
        <strain evidence="9 10">PSS_7772B</strain>
    </source>
</reference>
<dbReference type="PANTHER" id="PTHR43738:SF1">
    <property type="entry name" value="HEMIN TRANSPORT SYSTEM PERMEASE PROTEIN HRTB-RELATED"/>
    <property type="match status" value="1"/>
</dbReference>
<dbReference type="InterPro" id="IPR051125">
    <property type="entry name" value="ABC-4/HrtB_transporter"/>
</dbReference>
<evidence type="ECO:0000259" key="8">
    <source>
        <dbReference type="Pfam" id="PF02687"/>
    </source>
</evidence>
<organism evidence="9 10">
    <name type="scientific">Gardnerella vaginalis</name>
    <dbReference type="NCBI Taxonomy" id="2702"/>
    <lineage>
        <taxon>Bacteria</taxon>
        <taxon>Bacillati</taxon>
        <taxon>Actinomycetota</taxon>
        <taxon>Actinomycetes</taxon>
        <taxon>Bifidobacteriales</taxon>
        <taxon>Bifidobacteriaceae</taxon>
        <taxon>Gardnerella</taxon>
    </lineage>
</organism>